<feature type="region of interest" description="Disordered" evidence="1">
    <location>
        <begin position="326"/>
        <end position="348"/>
    </location>
</feature>
<sequence length="701" mass="74884">MNDAEYPRHDEQVSPPPINQHMLELSTFSAVDEGGTNPSGTVLRSKTSQGSLSEGSCSTSDIAPQIQAELFPIPYTASPDRLDTNTSTLPHDLLSIPSNTLLAHGPCLDELDADMFTAPSSSQVPLDAHIADDPPLGGLEANVSNTPFGPPPLQFDTYAALWGTSRQNISPGETGGSFEVPRLHATPAATFSASQVYLDAAYLDDVPHSFNVQASFRPSSPHSGGPVIHIPQPCRPVYRCNYSEAVPSRPSAPSRPAALSRPAAPYHPAAPRHGTPFCGPSSLLPSTDGSSEAERSYAIPTSTFPTSQVERGTMCFNDPRYTLTTLASSRPSPLHPGGPVINVPQPRRPAYASHYGEASCLPHAALSRHTVPSRDAAPYHAARPYHGTPSHSNVEPPRSHITLAATSQVNSDATSSNNLCCTSNNPAALYMLPPYLGGPVIDISQPGLPVYRSHYGEASRLSHTVPSRPATSYHSTAPHHGTLPFGLFQVMTSTGGMSEALRSRTTPANTFATSQVNHDTTFFNDPRYTLDTPAQLLPSRPDPGGPVAQIPRPSQPAYGGRYGEASRLSHPAPYHAVVPYYAAAAHNGASSSCPSSIPSISDSLEALDLYTTPATATPADQVEHDHTFYSSPATVNTIPAVDISHERTSRKRPRTHRRRTSTMQLTPYPVPHSSEYERRHDQISGGSVYPRPGPTAFNSST</sequence>
<gene>
    <name evidence="2" type="ORF">CERSUDRAFT_95285</name>
</gene>
<feature type="region of interest" description="Disordered" evidence="1">
    <location>
        <begin position="30"/>
        <end position="59"/>
    </location>
</feature>
<dbReference type="Proteomes" id="UP000016930">
    <property type="component" value="Unassembled WGS sequence"/>
</dbReference>
<accession>M2QJ10</accession>
<proteinExistence type="predicted"/>
<dbReference type="AlphaFoldDB" id="M2QJ10"/>
<feature type="compositionally biased region" description="Basic residues" evidence="1">
    <location>
        <begin position="648"/>
        <end position="660"/>
    </location>
</feature>
<feature type="compositionally biased region" description="Polar residues" evidence="1">
    <location>
        <begin position="36"/>
        <end position="59"/>
    </location>
</feature>
<keyword evidence="3" id="KW-1185">Reference proteome</keyword>
<feature type="compositionally biased region" description="Low complexity" evidence="1">
    <location>
        <begin position="245"/>
        <end position="273"/>
    </location>
</feature>
<evidence type="ECO:0000256" key="1">
    <source>
        <dbReference type="SAM" id="MobiDB-lite"/>
    </source>
</evidence>
<feature type="region of interest" description="Disordered" evidence="1">
    <location>
        <begin position="644"/>
        <end position="701"/>
    </location>
</feature>
<organism evidence="2 3">
    <name type="scientific">Ceriporiopsis subvermispora (strain B)</name>
    <name type="common">White-rot fungus</name>
    <name type="synonym">Gelatoporia subvermispora</name>
    <dbReference type="NCBI Taxonomy" id="914234"/>
    <lineage>
        <taxon>Eukaryota</taxon>
        <taxon>Fungi</taxon>
        <taxon>Dikarya</taxon>
        <taxon>Basidiomycota</taxon>
        <taxon>Agaricomycotina</taxon>
        <taxon>Agaricomycetes</taxon>
        <taxon>Polyporales</taxon>
        <taxon>Gelatoporiaceae</taxon>
        <taxon>Gelatoporia</taxon>
    </lineage>
</organism>
<evidence type="ECO:0000313" key="3">
    <source>
        <dbReference type="Proteomes" id="UP000016930"/>
    </source>
</evidence>
<dbReference type="HOGENOM" id="CLU_393289_0_0_1"/>
<name>M2QJ10_CERS8</name>
<reference evidence="2 3" key="1">
    <citation type="journal article" date="2012" name="Proc. Natl. Acad. Sci. U.S.A.">
        <title>Comparative genomics of Ceriporiopsis subvermispora and Phanerochaete chrysosporium provide insight into selective ligninolysis.</title>
        <authorList>
            <person name="Fernandez-Fueyo E."/>
            <person name="Ruiz-Duenas F.J."/>
            <person name="Ferreira P."/>
            <person name="Floudas D."/>
            <person name="Hibbett D.S."/>
            <person name="Canessa P."/>
            <person name="Larrondo L.F."/>
            <person name="James T.Y."/>
            <person name="Seelenfreund D."/>
            <person name="Lobos S."/>
            <person name="Polanco R."/>
            <person name="Tello M."/>
            <person name="Honda Y."/>
            <person name="Watanabe T."/>
            <person name="Watanabe T."/>
            <person name="Ryu J.S."/>
            <person name="Kubicek C.P."/>
            <person name="Schmoll M."/>
            <person name="Gaskell J."/>
            <person name="Hammel K.E."/>
            <person name="St John F.J."/>
            <person name="Vanden Wymelenberg A."/>
            <person name="Sabat G."/>
            <person name="Splinter BonDurant S."/>
            <person name="Syed K."/>
            <person name="Yadav J.S."/>
            <person name="Doddapaneni H."/>
            <person name="Subramanian V."/>
            <person name="Lavin J.L."/>
            <person name="Oguiza J.A."/>
            <person name="Perez G."/>
            <person name="Pisabarro A.G."/>
            <person name="Ramirez L."/>
            <person name="Santoyo F."/>
            <person name="Master E."/>
            <person name="Coutinho P.M."/>
            <person name="Henrissat B."/>
            <person name="Lombard V."/>
            <person name="Magnuson J.K."/>
            <person name="Kuees U."/>
            <person name="Hori C."/>
            <person name="Igarashi K."/>
            <person name="Samejima M."/>
            <person name="Held B.W."/>
            <person name="Barry K.W."/>
            <person name="LaButti K.M."/>
            <person name="Lapidus A."/>
            <person name="Lindquist E.A."/>
            <person name="Lucas S.M."/>
            <person name="Riley R."/>
            <person name="Salamov A.A."/>
            <person name="Hoffmeister D."/>
            <person name="Schwenk D."/>
            <person name="Hadar Y."/>
            <person name="Yarden O."/>
            <person name="de Vries R.P."/>
            <person name="Wiebenga A."/>
            <person name="Stenlid J."/>
            <person name="Eastwood D."/>
            <person name="Grigoriev I.V."/>
            <person name="Berka R.M."/>
            <person name="Blanchette R.A."/>
            <person name="Kersten P."/>
            <person name="Martinez A.T."/>
            <person name="Vicuna R."/>
            <person name="Cullen D."/>
        </authorList>
    </citation>
    <scope>NUCLEOTIDE SEQUENCE [LARGE SCALE GENOMIC DNA]</scope>
    <source>
        <strain evidence="2 3">B</strain>
    </source>
</reference>
<dbReference type="EMBL" id="KB445797">
    <property type="protein sequence ID" value="EMD37013.1"/>
    <property type="molecule type" value="Genomic_DNA"/>
</dbReference>
<feature type="region of interest" description="Disordered" evidence="1">
    <location>
        <begin position="245"/>
        <end position="304"/>
    </location>
</feature>
<evidence type="ECO:0000313" key="2">
    <source>
        <dbReference type="EMBL" id="EMD37013.1"/>
    </source>
</evidence>
<protein>
    <submittedName>
        <fullName evidence="2">Uncharacterized protein</fullName>
    </submittedName>
</protein>